<dbReference type="InterPro" id="IPR011993">
    <property type="entry name" value="PH-like_dom_sf"/>
</dbReference>
<dbReference type="InterPro" id="IPR035999">
    <property type="entry name" value="Sec7_dom_sf"/>
</dbReference>
<dbReference type="PROSITE" id="PS51192">
    <property type="entry name" value="HELICASE_ATP_BIND_1"/>
    <property type="match status" value="1"/>
</dbReference>
<dbReference type="Pfam" id="PF15410">
    <property type="entry name" value="PH_9"/>
    <property type="match status" value="1"/>
</dbReference>
<proteinExistence type="predicted"/>
<dbReference type="PANTHER" id="PTHR10663">
    <property type="entry name" value="GUANYL-NUCLEOTIDE EXCHANGE FACTOR"/>
    <property type="match status" value="1"/>
</dbReference>
<dbReference type="PRINTS" id="PR00683">
    <property type="entry name" value="SPECTRINPH"/>
</dbReference>
<dbReference type="PROSITE" id="PS50003">
    <property type="entry name" value="PH_DOMAIN"/>
    <property type="match status" value="1"/>
</dbReference>
<evidence type="ECO:0000313" key="8">
    <source>
        <dbReference type="EMBL" id="KAJ8974740.1"/>
    </source>
</evidence>
<feature type="compositionally biased region" description="Basic and acidic residues" evidence="4">
    <location>
        <begin position="8"/>
        <end position="27"/>
    </location>
</feature>
<dbReference type="Gene3D" id="1.10.1000.11">
    <property type="entry name" value="Arf Nucleotide-binding Site Opener,domain 2"/>
    <property type="match status" value="1"/>
</dbReference>
<evidence type="ECO:0000259" key="5">
    <source>
        <dbReference type="PROSITE" id="PS50003"/>
    </source>
</evidence>
<gene>
    <name evidence="8" type="ORF">NQ317_005935</name>
</gene>
<dbReference type="SMART" id="SM00222">
    <property type="entry name" value="Sec7"/>
    <property type="match status" value="1"/>
</dbReference>
<dbReference type="InterPro" id="IPR001605">
    <property type="entry name" value="PH_dom-spectrin-type"/>
</dbReference>
<evidence type="ECO:0000313" key="9">
    <source>
        <dbReference type="Proteomes" id="UP001162164"/>
    </source>
</evidence>
<feature type="domain" description="Helicase ATP-binding" evidence="7">
    <location>
        <begin position="436"/>
        <end position="490"/>
    </location>
</feature>
<evidence type="ECO:0000259" key="7">
    <source>
        <dbReference type="PROSITE" id="PS51192"/>
    </source>
</evidence>
<evidence type="ECO:0000256" key="3">
    <source>
        <dbReference type="ARBA" id="ARBA00023136"/>
    </source>
</evidence>
<dbReference type="Proteomes" id="UP001162164">
    <property type="component" value="Unassembled WGS sequence"/>
</dbReference>
<organism evidence="8 9">
    <name type="scientific">Molorchus minor</name>
    <dbReference type="NCBI Taxonomy" id="1323400"/>
    <lineage>
        <taxon>Eukaryota</taxon>
        <taxon>Metazoa</taxon>
        <taxon>Ecdysozoa</taxon>
        <taxon>Arthropoda</taxon>
        <taxon>Hexapoda</taxon>
        <taxon>Insecta</taxon>
        <taxon>Pterygota</taxon>
        <taxon>Neoptera</taxon>
        <taxon>Endopterygota</taxon>
        <taxon>Coleoptera</taxon>
        <taxon>Polyphaga</taxon>
        <taxon>Cucujiformia</taxon>
        <taxon>Chrysomeloidea</taxon>
        <taxon>Cerambycidae</taxon>
        <taxon>Lamiinae</taxon>
        <taxon>Monochamini</taxon>
        <taxon>Molorchus</taxon>
    </lineage>
</organism>
<dbReference type="PROSITE" id="PS50190">
    <property type="entry name" value="SEC7"/>
    <property type="match status" value="1"/>
</dbReference>
<dbReference type="SUPFAM" id="SSF52540">
    <property type="entry name" value="P-loop containing nucleoside triphosphate hydrolases"/>
    <property type="match status" value="1"/>
</dbReference>
<dbReference type="Gene3D" id="2.30.29.30">
    <property type="entry name" value="Pleckstrin-homology domain (PH domain)/Phosphotyrosine-binding domain (PTB)"/>
    <property type="match status" value="1"/>
</dbReference>
<dbReference type="InterPro" id="IPR000904">
    <property type="entry name" value="Sec7_dom"/>
</dbReference>
<evidence type="ECO:0000256" key="1">
    <source>
        <dbReference type="ARBA" id="ARBA00004236"/>
    </source>
</evidence>
<feature type="region of interest" description="Disordered" evidence="4">
    <location>
        <begin position="1"/>
        <end position="79"/>
    </location>
</feature>
<comment type="caution">
    <text evidence="8">The sequence shown here is derived from an EMBL/GenBank/DDBJ whole genome shotgun (WGS) entry which is preliminary data.</text>
</comment>
<dbReference type="InterPro" id="IPR001849">
    <property type="entry name" value="PH_domain"/>
</dbReference>
<keyword evidence="9" id="KW-1185">Reference proteome</keyword>
<keyword evidence="2" id="KW-1003">Cell membrane</keyword>
<dbReference type="CDD" id="cd00171">
    <property type="entry name" value="Sec7"/>
    <property type="match status" value="1"/>
</dbReference>
<feature type="domain" description="PH" evidence="5">
    <location>
        <begin position="284"/>
        <end position="391"/>
    </location>
</feature>
<dbReference type="EMBL" id="JAPWTJ010000939">
    <property type="protein sequence ID" value="KAJ8974740.1"/>
    <property type="molecule type" value="Genomic_DNA"/>
</dbReference>
<dbReference type="InterPro" id="IPR023394">
    <property type="entry name" value="Sec7_C_sf"/>
</dbReference>
<evidence type="ECO:0000256" key="2">
    <source>
        <dbReference type="ARBA" id="ARBA00022475"/>
    </source>
</evidence>
<protein>
    <submittedName>
        <fullName evidence="8">Uncharacterized protein</fullName>
    </submittedName>
</protein>
<comment type="subcellular location">
    <subcellularLocation>
        <location evidence="1">Cell membrane</location>
    </subcellularLocation>
</comment>
<dbReference type="SMART" id="SM00233">
    <property type="entry name" value="PH"/>
    <property type="match status" value="1"/>
</dbReference>
<evidence type="ECO:0000259" key="6">
    <source>
        <dbReference type="PROSITE" id="PS50190"/>
    </source>
</evidence>
<dbReference type="Pfam" id="PF01369">
    <property type="entry name" value="Sec7"/>
    <property type="match status" value="1"/>
</dbReference>
<dbReference type="InterPro" id="IPR041681">
    <property type="entry name" value="PH_9"/>
</dbReference>
<dbReference type="InterPro" id="IPR014001">
    <property type="entry name" value="Helicase_ATP-bd"/>
</dbReference>
<dbReference type="SUPFAM" id="SSF50729">
    <property type="entry name" value="PH domain-like"/>
    <property type="match status" value="1"/>
</dbReference>
<reference evidence="8" key="1">
    <citation type="journal article" date="2023" name="Insect Mol. Biol.">
        <title>Genome sequencing provides insights into the evolution of gene families encoding plant cell wall-degrading enzymes in longhorned beetles.</title>
        <authorList>
            <person name="Shin N.R."/>
            <person name="Okamura Y."/>
            <person name="Kirsch R."/>
            <person name="Pauchet Y."/>
        </authorList>
    </citation>
    <scope>NUCLEOTIDE SEQUENCE</scope>
    <source>
        <strain evidence="8">MMC_N1</strain>
    </source>
</reference>
<dbReference type="InterPro" id="IPR027417">
    <property type="entry name" value="P-loop_NTPase"/>
</dbReference>
<sequence>MGGTASAESDHRIVIQVKGPEKDRAKQSDSVSTLKNEPYGYQISSDSAQEGEQEDEALRESFNRSSPLSSEDESDVESLHSFHYSPKAVDMPSAIRLAKRLYSLDGFKKSDVSRHLSKNNDFSRAVAEEYLKYFDFEDDTLDIALRKFLKQFSLTGETQERERVLVHFSKRYLDCNPGSFNSQDAVHTLTCAIMLLNTDLHGQNIGRKMTCNEFIENLAGLNECENFPREVLKHLYHAIKNYPLEWALDEEVEDGNTQSQARNNETINLGGNPFLDVPLSANAIEYKKGYVMRKCCYEANAKRTGRCSIVLYETSFYICTKTRTVSERTRWATTCTTPSEYINTLATKATDYTKKQYVFRLQTADQAEYLFQTSDSKELQSWIDTINFVCASFSAPPLEAAVGSQKKFQRQLLPCSHTKLNLAIITMIRGGGGGKLNKIGAVLVDEIHLLGDSSRGKDVTVSIQIIGMSATLPNLTHLAKWLDAELYITNFRPIPLHEQAHVSGEIYDNNLKLIRKLPILSEIGTDTDNILQLCLETIKDSCSFPNSTFVKREVSQLMSPSQAELNISDSSIISSHSNVNISIDNVLSDQSLFDDSFNLHLSESDKESLKDNDVKELNVNSSSDEAIDDDILSSSVDEKPKTSWKPCSKIEEKRPVIGGNIIQPRTTKDRDEIRLHIVVDNI</sequence>
<accession>A0ABQ9J9A1</accession>
<dbReference type="PANTHER" id="PTHR10663:SF376">
    <property type="entry name" value="PH AND SEC7 DOMAIN-CONTAINING PROTEIN"/>
    <property type="match status" value="1"/>
</dbReference>
<keyword evidence="3" id="KW-0472">Membrane</keyword>
<dbReference type="SUPFAM" id="SSF48425">
    <property type="entry name" value="Sec7 domain"/>
    <property type="match status" value="1"/>
</dbReference>
<dbReference type="Gene3D" id="3.40.50.300">
    <property type="entry name" value="P-loop containing nucleotide triphosphate hydrolases"/>
    <property type="match status" value="1"/>
</dbReference>
<evidence type="ECO:0000256" key="4">
    <source>
        <dbReference type="SAM" id="MobiDB-lite"/>
    </source>
</evidence>
<feature type="domain" description="SEC7" evidence="6">
    <location>
        <begin position="47"/>
        <end position="242"/>
    </location>
</feature>
<name>A0ABQ9J9A1_9CUCU</name>